<evidence type="ECO:0000256" key="5">
    <source>
        <dbReference type="ARBA" id="ARBA00022801"/>
    </source>
</evidence>
<dbReference type="GO" id="GO:0016787">
    <property type="term" value="F:hydrolase activity"/>
    <property type="evidence" value="ECO:0007669"/>
    <property type="project" value="UniProtKB-KW"/>
</dbReference>
<dbReference type="PANTHER" id="PTHR37984">
    <property type="entry name" value="PROTEIN CBG26694"/>
    <property type="match status" value="1"/>
</dbReference>
<evidence type="ECO:0000256" key="4">
    <source>
        <dbReference type="ARBA" id="ARBA00022759"/>
    </source>
</evidence>
<dbReference type="GO" id="GO:0004519">
    <property type="term" value="F:endonuclease activity"/>
    <property type="evidence" value="ECO:0007669"/>
    <property type="project" value="UniProtKB-KW"/>
</dbReference>
<dbReference type="Gene3D" id="1.10.340.70">
    <property type="match status" value="1"/>
</dbReference>
<comment type="caution">
    <text evidence="9">The sequence shown here is derived from an EMBL/GenBank/DDBJ whole genome shotgun (WGS) entry which is preliminary data.</text>
</comment>
<keyword evidence="10" id="KW-1185">Reference proteome</keyword>
<dbReference type="Proteomes" id="UP000765509">
    <property type="component" value="Unassembled WGS sequence"/>
</dbReference>
<keyword evidence="1" id="KW-0808">Transferase</keyword>
<sequence length="390" mass="45271">MRISLKKCHFEYSELEALGHVLAGQSLGIDKKKVAEVILKKMPQTKKEMHCFLGFSGYYTKRIKDFAKIAKSLDKLCDQQRVYEMTEERVKAFEELKNSIANAPFHLIRDWKLPFKLYIDACGNGLGAALHQTQIINEKPDEGPICFISRQIKPEEGRYGESQMECLCLVWALEKLHYYLDGTVFDVSKDCKAVKSLLNMETLNRHMLRGQIAIQEFRRNMTIVHKSGNIHKNEHGLSRWALANTPENPAWVPHKERHVEGICVTEIDTEFFNQVKESYKMDKNCNILCQLQMKYCKDPSLQSKLAETWKKLYDEGRFHLLDGILYHRTKHPCVMASTDRTLINNILNEFGDSSAAGHLSEDRTLERVKTCSWWPNWKKDVSEYSQTCDR</sequence>
<feature type="domain" description="Integrase zinc-binding" evidence="8">
    <location>
        <begin position="339"/>
        <end position="389"/>
    </location>
</feature>
<dbReference type="Pfam" id="PF17917">
    <property type="entry name" value="RT_RNaseH"/>
    <property type="match status" value="1"/>
</dbReference>
<keyword evidence="6" id="KW-0695">RNA-directed DNA polymerase</keyword>
<proteinExistence type="predicted"/>
<evidence type="ECO:0008006" key="11">
    <source>
        <dbReference type="Google" id="ProtNLM"/>
    </source>
</evidence>
<feature type="domain" description="Reverse transcriptase RNase H-like" evidence="7">
    <location>
        <begin position="110"/>
        <end position="217"/>
    </location>
</feature>
<dbReference type="InterPro" id="IPR041373">
    <property type="entry name" value="RT_RNaseH"/>
</dbReference>
<evidence type="ECO:0000256" key="2">
    <source>
        <dbReference type="ARBA" id="ARBA00022695"/>
    </source>
</evidence>
<dbReference type="EMBL" id="AVOT02017353">
    <property type="protein sequence ID" value="MBW0503393.1"/>
    <property type="molecule type" value="Genomic_DNA"/>
</dbReference>
<keyword evidence="2" id="KW-0548">Nucleotidyltransferase</keyword>
<evidence type="ECO:0000256" key="3">
    <source>
        <dbReference type="ARBA" id="ARBA00022722"/>
    </source>
</evidence>
<dbReference type="GO" id="GO:0003964">
    <property type="term" value="F:RNA-directed DNA polymerase activity"/>
    <property type="evidence" value="ECO:0007669"/>
    <property type="project" value="UniProtKB-KW"/>
</dbReference>
<name>A0A9Q3HFD3_9BASI</name>
<gene>
    <name evidence="9" type="ORF">O181_043108</name>
</gene>
<dbReference type="InterPro" id="IPR043128">
    <property type="entry name" value="Rev_trsase/Diguanyl_cyclase"/>
</dbReference>
<evidence type="ECO:0000256" key="6">
    <source>
        <dbReference type="ARBA" id="ARBA00022918"/>
    </source>
</evidence>
<dbReference type="InterPro" id="IPR043502">
    <property type="entry name" value="DNA/RNA_pol_sf"/>
</dbReference>
<evidence type="ECO:0000313" key="10">
    <source>
        <dbReference type="Proteomes" id="UP000765509"/>
    </source>
</evidence>
<dbReference type="Pfam" id="PF17921">
    <property type="entry name" value="Integrase_H2C2"/>
    <property type="match status" value="1"/>
</dbReference>
<evidence type="ECO:0000259" key="8">
    <source>
        <dbReference type="Pfam" id="PF17921"/>
    </source>
</evidence>
<dbReference type="SUPFAM" id="SSF56672">
    <property type="entry name" value="DNA/RNA polymerases"/>
    <property type="match status" value="1"/>
</dbReference>
<dbReference type="Gene3D" id="3.30.70.270">
    <property type="match status" value="1"/>
</dbReference>
<keyword evidence="3" id="KW-0540">Nuclease</keyword>
<keyword evidence="5" id="KW-0378">Hydrolase</keyword>
<dbReference type="InterPro" id="IPR050951">
    <property type="entry name" value="Retrovirus_Pol_polyprotein"/>
</dbReference>
<keyword evidence="4" id="KW-0255">Endonuclease</keyword>
<evidence type="ECO:0000259" key="7">
    <source>
        <dbReference type="Pfam" id="PF17917"/>
    </source>
</evidence>
<reference evidence="9" key="1">
    <citation type="submission" date="2021-03" db="EMBL/GenBank/DDBJ databases">
        <title>Draft genome sequence of rust myrtle Austropuccinia psidii MF-1, a brazilian biotype.</title>
        <authorList>
            <person name="Quecine M.C."/>
            <person name="Pachon D.M.R."/>
            <person name="Bonatelli M.L."/>
            <person name="Correr F.H."/>
            <person name="Franceschini L.M."/>
            <person name="Leite T.F."/>
            <person name="Margarido G.R.A."/>
            <person name="Almeida C.A."/>
            <person name="Ferrarezi J.A."/>
            <person name="Labate C.A."/>
        </authorList>
    </citation>
    <scope>NUCLEOTIDE SEQUENCE</scope>
    <source>
        <strain evidence="9">MF-1</strain>
    </source>
</reference>
<accession>A0A9Q3HFD3</accession>
<evidence type="ECO:0000313" key="9">
    <source>
        <dbReference type="EMBL" id="MBW0503393.1"/>
    </source>
</evidence>
<dbReference type="PANTHER" id="PTHR37984:SF5">
    <property type="entry name" value="PROTEIN NYNRIN-LIKE"/>
    <property type="match status" value="1"/>
</dbReference>
<dbReference type="AlphaFoldDB" id="A0A9Q3HFD3"/>
<dbReference type="InterPro" id="IPR041588">
    <property type="entry name" value="Integrase_H2C2"/>
</dbReference>
<evidence type="ECO:0000256" key="1">
    <source>
        <dbReference type="ARBA" id="ARBA00022679"/>
    </source>
</evidence>
<organism evidence="9 10">
    <name type="scientific">Austropuccinia psidii MF-1</name>
    <dbReference type="NCBI Taxonomy" id="1389203"/>
    <lineage>
        <taxon>Eukaryota</taxon>
        <taxon>Fungi</taxon>
        <taxon>Dikarya</taxon>
        <taxon>Basidiomycota</taxon>
        <taxon>Pucciniomycotina</taxon>
        <taxon>Pucciniomycetes</taxon>
        <taxon>Pucciniales</taxon>
        <taxon>Sphaerophragmiaceae</taxon>
        <taxon>Austropuccinia</taxon>
    </lineage>
</organism>
<protein>
    <recommendedName>
        <fullName evidence="11">Reverse transcriptase/retrotransposon-derived protein RNase H-like domain-containing protein</fullName>
    </recommendedName>
</protein>